<proteinExistence type="predicted"/>
<dbReference type="GeneID" id="20812132"/>
<dbReference type="EMBL" id="KI913139">
    <property type="protein sequence ID" value="ETV75765.1"/>
    <property type="molecule type" value="Genomic_DNA"/>
</dbReference>
<gene>
    <name evidence="2" type="ORF">H257_10136</name>
</gene>
<reference evidence="2" key="1">
    <citation type="submission" date="2013-12" db="EMBL/GenBank/DDBJ databases">
        <title>The Genome Sequence of Aphanomyces astaci APO3.</title>
        <authorList>
            <consortium name="The Broad Institute Genomics Platform"/>
            <person name="Russ C."/>
            <person name="Tyler B."/>
            <person name="van West P."/>
            <person name="Dieguez-Uribeondo J."/>
            <person name="Young S.K."/>
            <person name="Zeng Q."/>
            <person name="Gargeya S."/>
            <person name="Fitzgerald M."/>
            <person name="Abouelleil A."/>
            <person name="Alvarado L."/>
            <person name="Chapman S.B."/>
            <person name="Gainer-Dewar J."/>
            <person name="Goldberg J."/>
            <person name="Griggs A."/>
            <person name="Gujja S."/>
            <person name="Hansen M."/>
            <person name="Howarth C."/>
            <person name="Imamovic A."/>
            <person name="Ireland A."/>
            <person name="Larimer J."/>
            <person name="McCowan C."/>
            <person name="Murphy C."/>
            <person name="Pearson M."/>
            <person name="Poon T.W."/>
            <person name="Priest M."/>
            <person name="Roberts A."/>
            <person name="Saif S."/>
            <person name="Shea T."/>
            <person name="Sykes S."/>
            <person name="Wortman J."/>
            <person name="Nusbaum C."/>
            <person name="Birren B."/>
        </authorList>
    </citation>
    <scope>NUCLEOTIDE SEQUENCE [LARGE SCALE GENOMIC DNA]</scope>
    <source>
        <strain evidence="2">APO3</strain>
    </source>
</reference>
<protein>
    <recommendedName>
        <fullName evidence="3">Secreted protein</fullName>
    </recommendedName>
</protein>
<evidence type="ECO:0000256" key="1">
    <source>
        <dbReference type="SAM" id="SignalP"/>
    </source>
</evidence>
<dbReference type="RefSeq" id="XP_009834896.1">
    <property type="nucleotide sequence ID" value="XM_009836594.1"/>
</dbReference>
<dbReference type="VEuPathDB" id="FungiDB:H257_10136"/>
<sequence length="135" mass="15061">MAAFTALYIMCTLTTLTTFLHTPSPLVHTPEPNQVQSLWNYRDGIQLADGRCAAAPWVRSTLVDPHHNDAVQRFDCQMIGQDSTTLTRRCKSNSTHMVPSLVAFARSSTYAMDASRTTRVHTESYAATLLVLFIK</sequence>
<feature type="signal peptide" evidence="1">
    <location>
        <begin position="1"/>
        <end position="19"/>
    </location>
</feature>
<feature type="chain" id="PRO_5004840753" description="Secreted protein" evidence="1">
    <location>
        <begin position="20"/>
        <end position="135"/>
    </location>
</feature>
<evidence type="ECO:0000313" key="2">
    <source>
        <dbReference type="EMBL" id="ETV75765.1"/>
    </source>
</evidence>
<evidence type="ECO:0008006" key="3">
    <source>
        <dbReference type="Google" id="ProtNLM"/>
    </source>
</evidence>
<keyword evidence="1" id="KW-0732">Signal</keyword>
<name>W4G7X0_APHAT</name>
<dbReference type="AlphaFoldDB" id="W4G7X0"/>
<accession>W4G7X0</accession>
<organism evidence="2">
    <name type="scientific">Aphanomyces astaci</name>
    <name type="common">Crayfish plague agent</name>
    <dbReference type="NCBI Taxonomy" id="112090"/>
    <lineage>
        <taxon>Eukaryota</taxon>
        <taxon>Sar</taxon>
        <taxon>Stramenopiles</taxon>
        <taxon>Oomycota</taxon>
        <taxon>Saprolegniomycetes</taxon>
        <taxon>Saprolegniales</taxon>
        <taxon>Verrucalvaceae</taxon>
        <taxon>Aphanomyces</taxon>
    </lineage>
</organism>